<evidence type="ECO:0000256" key="1">
    <source>
        <dbReference type="ARBA" id="ARBA00004651"/>
    </source>
</evidence>
<feature type="transmembrane region" description="Helical" evidence="8">
    <location>
        <begin position="144"/>
        <end position="161"/>
    </location>
</feature>
<keyword evidence="11" id="KW-1185">Reference proteome</keyword>
<keyword evidence="3" id="KW-0645">Protease</keyword>
<evidence type="ECO:0000256" key="5">
    <source>
        <dbReference type="ARBA" id="ARBA00022801"/>
    </source>
</evidence>
<feature type="transmembrane region" description="Helical" evidence="8">
    <location>
        <begin position="21"/>
        <end position="43"/>
    </location>
</feature>
<feature type="transmembrane region" description="Helical" evidence="8">
    <location>
        <begin position="275"/>
        <end position="295"/>
    </location>
</feature>
<evidence type="ECO:0000259" key="9">
    <source>
        <dbReference type="Pfam" id="PF11984"/>
    </source>
</evidence>
<name>A0A1H2Y1P8_9RHOB</name>
<evidence type="ECO:0000256" key="6">
    <source>
        <dbReference type="ARBA" id="ARBA00022989"/>
    </source>
</evidence>
<accession>A0A1H2Y1P8</accession>
<dbReference type="NCBIfam" id="TIGR02914">
    <property type="entry name" value="EpsI_fam"/>
    <property type="match status" value="1"/>
</dbReference>
<dbReference type="InterPro" id="IPR026491">
    <property type="entry name" value="ExosortD_VPLPA"/>
</dbReference>
<dbReference type="NCBIfam" id="TIGR04152">
    <property type="entry name" value="exosort_VPLPA"/>
    <property type="match status" value="1"/>
</dbReference>
<keyword evidence="5" id="KW-0378">Hydrolase</keyword>
<evidence type="ECO:0000256" key="3">
    <source>
        <dbReference type="ARBA" id="ARBA00022670"/>
    </source>
</evidence>
<keyword evidence="7 8" id="KW-0472">Membrane</keyword>
<dbReference type="OrthoDB" id="9797363at2"/>
<organism evidence="10 11">
    <name type="scientific">Ruegeria halocynthiae</name>
    <dbReference type="NCBI Taxonomy" id="985054"/>
    <lineage>
        <taxon>Bacteria</taxon>
        <taxon>Pseudomonadati</taxon>
        <taxon>Pseudomonadota</taxon>
        <taxon>Alphaproteobacteria</taxon>
        <taxon>Rhodobacterales</taxon>
        <taxon>Roseobacteraceae</taxon>
        <taxon>Ruegeria</taxon>
    </lineage>
</organism>
<keyword evidence="6 8" id="KW-1133">Transmembrane helix</keyword>
<comment type="subcellular location">
    <subcellularLocation>
        <location evidence="1">Cell membrane</location>
        <topology evidence="1">Multi-pass membrane protein</topology>
    </subcellularLocation>
</comment>
<dbReference type="InterPro" id="IPR026392">
    <property type="entry name" value="Exo/Archaeosortase_dom"/>
</dbReference>
<dbReference type="AlphaFoldDB" id="A0A1H2Y1P8"/>
<sequence length="538" mass="59798">MGRGIKSLDKLSSPQTTLGAASALSTWGMFWLLVITLASFLFFEDGFSELLSAWRLPEYSHGPLIPVLSLFLFLRQLKTVPIDTQSVCDRRPGVALLVFAFALALIGKLVQIGDIVAYAMILWVGAVVLLSFGWQQGRQFWPPVFHLIYMLPLPIGLYYGVSTYLQGVSSELGVFFLQMMNVPVFLDGNIIDLGVYKLHVAEACSGLRYLFPILSFSYIFAVLYQGPVWHKAVLLIAAAPITILMNSVRIAIAGVIVNNYGIEYVEGFSHFFEGWVIFAACIFILFLLAWTLVLLRRDKISLTDALDLETSGVGAQAMRLQYLAPSAALVFCSLLAVSLTILWPTIPKLETHTISRDPFALFPSDIDGWQAGHQRALDPVIEQVLGADDYYSAEIRQFGDQAPVDLFMAWYRDQNDGGVHSPEVCLPGAGWEIAQLNKIDAPVSPEMAFSLNRAIIQKGTTRMLVYFWFEQQSQRTSSGLKAKLLLLAGKVRYGRNDSAIVRLITPISSNDDEGMIQAENRLNEATRSILPQLPRFIP</sequence>
<dbReference type="EMBL" id="FNNP01000002">
    <property type="protein sequence ID" value="SDW98990.1"/>
    <property type="molecule type" value="Genomic_DNA"/>
</dbReference>
<dbReference type="InterPro" id="IPR014263">
    <property type="entry name" value="Methanolan_biosynth_EpsI"/>
</dbReference>
<dbReference type="Pfam" id="PF09721">
    <property type="entry name" value="Exosortase_EpsH"/>
    <property type="match status" value="1"/>
</dbReference>
<feature type="transmembrane region" description="Helical" evidence="8">
    <location>
        <begin position="206"/>
        <end position="225"/>
    </location>
</feature>
<evidence type="ECO:0000313" key="11">
    <source>
        <dbReference type="Proteomes" id="UP000183400"/>
    </source>
</evidence>
<dbReference type="GO" id="GO:0005886">
    <property type="term" value="C:plasma membrane"/>
    <property type="evidence" value="ECO:0007669"/>
    <property type="project" value="UniProtKB-SubCell"/>
</dbReference>
<dbReference type="InterPro" id="IPR019127">
    <property type="entry name" value="Exosortase"/>
</dbReference>
<feature type="transmembrane region" description="Helical" evidence="8">
    <location>
        <begin position="92"/>
        <end position="109"/>
    </location>
</feature>
<evidence type="ECO:0000256" key="4">
    <source>
        <dbReference type="ARBA" id="ARBA00022692"/>
    </source>
</evidence>
<dbReference type="STRING" id="985054.SAMN05444358_102132"/>
<feature type="transmembrane region" description="Helical" evidence="8">
    <location>
        <begin position="115"/>
        <end position="132"/>
    </location>
</feature>
<proteinExistence type="predicted"/>
<reference evidence="11" key="1">
    <citation type="submission" date="2016-10" db="EMBL/GenBank/DDBJ databases">
        <authorList>
            <person name="Varghese N."/>
            <person name="Submissions S."/>
        </authorList>
    </citation>
    <scope>NUCLEOTIDE SEQUENCE [LARGE SCALE GENOMIC DNA]</scope>
    <source>
        <strain evidence="11">DSM 27839</strain>
    </source>
</reference>
<dbReference type="NCBIfam" id="TIGR02602">
    <property type="entry name" value="8TM_EpsH"/>
    <property type="match status" value="1"/>
</dbReference>
<dbReference type="GO" id="GO:0006508">
    <property type="term" value="P:proteolysis"/>
    <property type="evidence" value="ECO:0007669"/>
    <property type="project" value="UniProtKB-KW"/>
</dbReference>
<dbReference type="InterPro" id="IPR013426">
    <property type="entry name" value="EpsH-like"/>
</dbReference>
<dbReference type="Proteomes" id="UP000183400">
    <property type="component" value="Unassembled WGS sequence"/>
</dbReference>
<dbReference type="NCBIfam" id="TIGR04178">
    <property type="entry name" value="exo_archaeo"/>
    <property type="match status" value="1"/>
</dbReference>
<feature type="domain" description="Methanolan biosynthesis EpsI" evidence="9">
    <location>
        <begin position="335"/>
        <end position="536"/>
    </location>
</feature>
<dbReference type="GO" id="GO:0008233">
    <property type="term" value="F:peptidase activity"/>
    <property type="evidence" value="ECO:0007669"/>
    <property type="project" value="UniProtKB-KW"/>
</dbReference>
<gene>
    <name evidence="10" type="ORF">SAMN05444358_102132</name>
</gene>
<evidence type="ECO:0000313" key="10">
    <source>
        <dbReference type="EMBL" id="SDW98990.1"/>
    </source>
</evidence>
<evidence type="ECO:0000256" key="2">
    <source>
        <dbReference type="ARBA" id="ARBA00022475"/>
    </source>
</evidence>
<keyword evidence="4 8" id="KW-0812">Transmembrane</keyword>
<protein>
    <submittedName>
        <fullName evidence="10">Exosortase D, VPLPA-CTERM-specific</fullName>
    </submittedName>
</protein>
<evidence type="ECO:0000256" key="8">
    <source>
        <dbReference type="SAM" id="Phobius"/>
    </source>
</evidence>
<keyword evidence="2" id="KW-1003">Cell membrane</keyword>
<feature type="transmembrane region" description="Helical" evidence="8">
    <location>
        <begin position="232"/>
        <end position="255"/>
    </location>
</feature>
<evidence type="ECO:0000256" key="7">
    <source>
        <dbReference type="ARBA" id="ARBA00023136"/>
    </source>
</evidence>
<dbReference type="Pfam" id="PF11984">
    <property type="entry name" value="DUF3485"/>
    <property type="match status" value="1"/>
</dbReference>
<feature type="transmembrane region" description="Helical" evidence="8">
    <location>
        <begin position="327"/>
        <end position="346"/>
    </location>
</feature>